<evidence type="ECO:0000313" key="2">
    <source>
        <dbReference type="Proteomes" id="UP000515860"/>
    </source>
</evidence>
<dbReference type="Gene3D" id="3.40.1490.10">
    <property type="entry name" value="Bit1"/>
    <property type="match status" value="1"/>
</dbReference>
<organism evidence="1 2">
    <name type="scientific">Wansuia hejianensis</name>
    <dbReference type="NCBI Taxonomy" id="2763667"/>
    <lineage>
        <taxon>Bacteria</taxon>
        <taxon>Bacillati</taxon>
        <taxon>Bacillota</taxon>
        <taxon>Clostridia</taxon>
        <taxon>Lachnospirales</taxon>
        <taxon>Lachnospiraceae</taxon>
        <taxon>Wansuia</taxon>
    </lineage>
</organism>
<reference evidence="1 2" key="1">
    <citation type="submission" date="2020-08" db="EMBL/GenBank/DDBJ databases">
        <authorList>
            <person name="Liu C."/>
            <person name="Sun Q."/>
        </authorList>
    </citation>
    <scope>NUCLEOTIDE SEQUENCE [LARGE SCALE GENOMIC DNA]</scope>
    <source>
        <strain evidence="1 2">NSJ-29</strain>
    </source>
</reference>
<dbReference type="Pfam" id="PF09391">
    <property type="entry name" value="DUF2000"/>
    <property type="match status" value="1"/>
</dbReference>
<sequence length="140" mass="15236">MDTAKEKCVIIVDEDAPAGIAANTAAILGITLGVRMPDIVGEDNVDQEGNTHLGITRFPIPVLRTDAETLANIREKLYLPDYTDLTVVDFSEQAQKSRDYADYTEQLSASNGKDLNYLGVAVCGNKKIVNKLTGKLPLLR</sequence>
<gene>
    <name evidence="1" type="ORF">H9Q79_06840</name>
</gene>
<dbReference type="EMBL" id="CP060635">
    <property type="protein sequence ID" value="QNM09985.1"/>
    <property type="molecule type" value="Genomic_DNA"/>
</dbReference>
<dbReference type="InterPro" id="IPR017021">
    <property type="entry name" value="UCP033763"/>
</dbReference>
<protein>
    <submittedName>
        <fullName evidence="1">DUF2000 domain-containing protein</fullName>
    </submittedName>
</protein>
<proteinExistence type="predicted"/>
<dbReference type="SUPFAM" id="SSF102462">
    <property type="entry name" value="Peptidyl-tRNA hydrolase II"/>
    <property type="match status" value="1"/>
</dbReference>
<accession>A0A7G9GGQ3</accession>
<dbReference type="KEGG" id="whj:H9Q79_06840"/>
<dbReference type="InterPro" id="IPR023476">
    <property type="entry name" value="Pep_tRNA_hydro_II_dom_sf"/>
</dbReference>
<dbReference type="InterPro" id="IPR018988">
    <property type="entry name" value="DUF2000"/>
</dbReference>
<keyword evidence="2" id="KW-1185">Reference proteome</keyword>
<dbReference type="Proteomes" id="UP000515860">
    <property type="component" value="Chromosome"/>
</dbReference>
<dbReference type="AlphaFoldDB" id="A0A7G9GGQ3"/>
<dbReference type="RefSeq" id="WP_249329505.1">
    <property type="nucleotide sequence ID" value="NZ_CP060635.1"/>
</dbReference>
<name>A0A7G9GGQ3_9FIRM</name>
<dbReference type="PIRSF" id="PIRSF033736">
    <property type="entry name" value="UCP033763"/>
    <property type="match status" value="1"/>
</dbReference>
<evidence type="ECO:0000313" key="1">
    <source>
        <dbReference type="EMBL" id="QNM09985.1"/>
    </source>
</evidence>